<dbReference type="AlphaFoldDB" id="A9BEG0"/>
<evidence type="ECO:0000256" key="2">
    <source>
        <dbReference type="ARBA" id="ARBA00004664"/>
    </source>
</evidence>
<dbReference type="CDD" id="cd00405">
    <property type="entry name" value="PRAI"/>
    <property type="match status" value="1"/>
</dbReference>
<keyword evidence="5 9" id="KW-0028">Amino-acid biosynthesis</keyword>
<evidence type="ECO:0000256" key="9">
    <source>
        <dbReference type="HAMAP-Rule" id="MF_00135"/>
    </source>
</evidence>
<keyword evidence="7 9" id="KW-0057">Aromatic amino acid biosynthesis</keyword>
<proteinExistence type="inferred from homology"/>
<evidence type="ECO:0000256" key="3">
    <source>
        <dbReference type="ARBA" id="ARBA00012572"/>
    </source>
</evidence>
<evidence type="ECO:0000256" key="1">
    <source>
        <dbReference type="ARBA" id="ARBA00001164"/>
    </source>
</evidence>
<dbReference type="GO" id="GO:0000162">
    <property type="term" value="P:L-tryptophan biosynthetic process"/>
    <property type="evidence" value="ECO:0007669"/>
    <property type="project" value="UniProtKB-UniRule"/>
</dbReference>
<comment type="similarity">
    <text evidence="9">Belongs to the TrpF family.</text>
</comment>
<dbReference type="PANTHER" id="PTHR42894">
    <property type="entry name" value="N-(5'-PHOSPHORIBOSYL)ANTHRANILATE ISOMERASE"/>
    <property type="match status" value="1"/>
</dbReference>
<comment type="pathway">
    <text evidence="2 9">Amino-acid biosynthesis; L-tryptophan biosynthesis; L-tryptophan from chorismate: step 3/5.</text>
</comment>
<evidence type="ECO:0000313" key="12">
    <source>
        <dbReference type="Proteomes" id="UP000000788"/>
    </source>
</evidence>
<gene>
    <name evidence="9 11" type="primary">trpF</name>
    <name evidence="11" type="ordered locus">P9211_05391</name>
</gene>
<evidence type="ECO:0000259" key="10">
    <source>
        <dbReference type="Pfam" id="PF00697"/>
    </source>
</evidence>
<dbReference type="EMBL" id="CP000878">
    <property type="protein sequence ID" value="ABX08470.1"/>
    <property type="molecule type" value="Genomic_DNA"/>
</dbReference>
<dbReference type="PANTHER" id="PTHR42894:SF1">
    <property type="entry name" value="N-(5'-PHOSPHORIBOSYL)ANTHRANILATE ISOMERASE"/>
    <property type="match status" value="1"/>
</dbReference>
<dbReference type="EC" id="5.3.1.24" evidence="3 9"/>
<dbReference type="InterPro" id="IPR001240">
    <property type="entry name" value="PRAI_dom"/>
</dbReference>
<dbReference type="KEGG" id="pmj:P9211_05391"/>
<dbReference type="HAMAP" id="MF_00135">
    <property type="entry name" value="PRAI"/>
    <property type="match status" value="1"/>
</dbReference>
<comment type="catalytic activity">
    <reaction evidence="1 9">
        <text>N-(5-phospho-beta-D-ribosyl)anthranilate = 1-(2-carboxyphenylamino)-1-deoxy-D-ribulose 5-phosphate</text>
        <dbReference type="Rhea" id="RHEA:21540"/>
        <dbReference type="ChEBI" id="CHEBI:18277"/>
        <dbReference type="ChEBI" id="CHEBI:58613"/>
        <dbReference type="EC" id="5.3.1.24"/>
    </reaction>
</comment>
<dbReference type="Proteomes" id="UP000000788">
    <property type="component" value="Chromosome"/>
</dbReference>
<evidence type="ECO:0000313" key="11">
    <source>
        <dbReference type="EMBL" id="ABX08470.1"/>
    </source>
</evidence>
<dbReference type="UniPathway" id="UPA00035">
    <property type="reaction ID" value="UER00042"/>
</dbReference>
<evidence type="ECO:0000256" key="5">
    <source>
        <dbReference type="ARBA" id="ARBA00022605"/>
    </source>
</evidence>
<dbReference type="InterPro" id="IPR013785">
    <property type="entry name" value="Aldolase_TIM"/>
</dbReference>
<keyword evidence="8 9" id="KW-0413">Isomerase</keyword>
<dbReference type="RefSeq" id="WP_012195093.1">
    <property type="nucleotide sequence ID" value="NC_009976.1"/>
</dbReference>
<dbReference type="Gene3D" id="3.20.20.70">
    <property type="entry name" value="Aldolase class I"/>
    <property type="match status" value="1"/>
</dbReference>
<evidence type="ECO:0000256" key="7">
    <source>
        <dbReference type="ARBA" id="ARBA00023141"/>
    </source>
</evidence>
<dbReference type="SUPFAM" id="SSF51366">
    <property type="entry name" value="Ribulose-phoshate binding barrel"/>
    <property type="match status" value="1"/>
</dbReference>
<dbReference type="InterPro" id="IPR044643">
    <property type="entry name" value="TrpF_fam"/>
</dbReference>
<protein>
    <recommendedName>
        <fullName evidence="4 9">N-(5'-phosphoribosyl)anthranilate isomerase</fullName>
        <shortName evidence="9">PRAI</shortName>
        <ecNumber evidence="3 9">5.3.1.24</ecNumber>
    </recommendedName>
</protein>
<dbReference type="InterPro" id="IPR011060">
    <property type="entry name" value="RibuloseP-bd_barrel"/>
</dbReference>
<reference evidence="11 12" key="1">
    <citation type="journal article" date="2007" name="PLoS Genet.">
        <title>Patterns and implications of gene gain and loss in the evolution of Prochlorococcus.</title>
        <authorList>
            <person name="Kettler G.C."/>
            <person name="Martiny A.C."/>
            <person name="Huang K."/>
            <person name="Zucker J."/>
            <person name="Coleman M.L."/>
            <person name="Rodrigue S."/>
            <person name="Chen F."/>
            <person name="Lapidus A."/>
            <person name="Ferriera S."/>
            <person name="Johnson J."/>
            <person name="Steglich C."/>
            <person name="Church G.M."/>
            <person name="Richardson P."/>
            <person name="Chisholm S.W."/>
        </authorList>
    </citation>
    <scope>NUCLEOTIDE SEQUENCE [LARGE SCALE GENOMIC DNA]</scope>
    <source>
        <strain evidence="12">MIT 9211</strain>
    </source>
</reference>
<dbReference type="HOGENOM" id="CLU_076364_2_0_3"/>
<feature type="domain" description="N-(5'phosphoribosyl) anthranilate isomerase (PRAI)" evidence="10">
    <location>
        <begin position="9"/>
        <end position="214"/>
    </location>
</feature>
<name>A9BEG0_PROM4</name>
<dbReference type="OrthoDB" id="9786954at2"/>
<dbReference type="eggNOG" id="COG0135">
    <property type="taxonomic scope" value="Bacteria"/>
</dbReference>
<dbReference type="Pfam" id="PF00697">
    <property type="entry name" value="PRAI"/>
    <property type="match status" value="1"/>
</dbReference>
<organism evidence="11 12">
    <name type="scientific">Prochlorococcus marinus (strain MIT 9211)</name>
    <dbReference type="NCBI Taxonomy" id="93059"/>
    <lineage>
        <taxon>Bacteria</taxon>
        <taxon>Bacillati</taxon>
        <taxon>Cyanobacteriota</taxon>
        <taxon>Cyanophyceae</taxon>
        <taxon>Synechococcales</taxon>
        <taxon>Prochlorococcaceae</taxon>
        <taxon>Prochlorococcus</taxon>
    </lineage>
</organism>
<sequence length="222" mass="25106">MRHQPTVAVKICGITKINQALEIASLGVNAIGIVGVKASQRYIPNKQRRELFRALEENYPKTERVWVVADPSEKEISEVLSGDGRPSIIQLHGKESMEVCRQLKNKYPFFQWWKALRIRQQEDLLIAQKYQDHADSILLDTWSSKVLGGTGDRLPLEWLTKINYQKPCWIAGGVSAEWIPELLSKVQPFGLDASSKLEDSPGIKDIKKVKSLLQAIKGQTMN</sequence>
<dbReference type="GO" id="GO:0004640">
    <property type="term" value="F:phosphoribosylanthranilate isomerase activity"/>
    <property type="evidence" value="ECO:0007669"/>
    <property type="project" value="UniProtKB-UniRule"/>
</dbReference>
<evidence type="ECO:0000256" key="4">
    <source>
        <dbReference type="ARBA" id="ARBA00022272"/>
    </source>
</evidence>
<evidence type="ECO:0000256" key="8">
    <source>
        <dbReference type="ARBA" id="ARBA00023235"/>
    </source>
</evidence>
<dbReference type="STRING" id="93059.P9211_05391"/>
<accession>A9BEG0</accession>
<keyword evidence="6 9" id="KW-0822">Tryptophan biosynthesis</keyword>
<evidence type="ECO:0000256" key="6">
    <source>
        <dbReference type="ARBA" id="ARBA00022822"/>
    </source>
</evidence>
<keyword evidence="12" id="KW-1185">Reference proteome</keyword>